<keyword evidence="2" id="KW-1185">Reference proteome</keyword>
<protein>
    <recommendedName>
        <fullName evidence="3">DUF2442 domain-containing protein</fullName>
    </recommendedName>
</protein>
<name>A0A1H7LM51_9SPHI</name>
<accession>A0A1H7LM51</accession>
<evidence type="ECO:0008006" key="3">
    <source>
        <dbReference type="Google" id="ProtNLM"/>
    </source>
</evidence>
<dbReference type="Proteomes" id="UP000198916">
    <property type="component" value="Unassembled WGS sequence"/>
</dbReference>
<gene>
    <name evidence="1" type="ORF">SAMN05421740_103208</name>
</gene>
<reference evidence="2" key="1">
    <citation type="submission" date="2016-10" db="EMBL/GenBank/DDBJ databases">
        <authorList>
            <person name="Varghese N."/>
            <person name="Submissions S."/>
        </authorList>
    </citation>
    <scope>NUCLEOTIDE SEQUENCE [LARGE SCALE GENOMIC DNA]</scope>
    <source>
        <strain evidence="2">Jip14</strain>
    </source>
</reference>
<dbReference type="EMBL" id="FNZR01000003">
    <property type="protein sequence ID" value="SEL00034.1"/>
    <property type="molecule type" value="Genomic_DNA"/>
</dbReference>
<sequence length="104" mass="11712">MNTSTNNYDALEQLIYGENIRIQTIDVHTTQDLLIILLNTGGILRETISNYPRLQGASDDQLKNYQLIGKGTGVHWPDIDEDLSLKGFLSNSLRNLVYNPHKVA</sequence>
<dbReference type="Pfam" id="PF10387">
    <property type="entry name" value="DUF2442"/>
    <property type="match status" value="1"/>
</dbReference>
<dbReference type="STRING" id="332977.SAMN05421740_103208"/>
<dbReference type="InterPro" id="IPR018841">
    <property type="entry name" value="DUF2442"/>
</dbReference>
<evidence type="ECO:0000313" key="2">
    <source>
        <dbReference type="Proteomes" id="UP000198916"/>
    </source>
</evidence>
<dbReference type="RefSeq" id="WP_177181062.1">
    <property type="nucleotide sequence ID" value="NZ_FNZR01000003.1"/>
</dbReference>
<dbReference type="AlphaFoldDB" id="A0A1H7LM51"/>
<evidence type="ECO:0000313" key="1">
    <source>
        <dbReference type="EMBL" id="SEL00034.1"/>
    </source>
</evidence>
<dbReference type="Gene3D" id="3.30.2020.40">
    <property type="entry name" value="Uncharacterised protein PF10387, DUF2442"/>
    <property type="match status" value="1"/>
</dbReference>
<proteinExistence type="predicted"/>
<organism evidence="1 2">
    <name type="scientific">Parapedobacter koreensis</name>
    <dbReference type="NCBI Taxonomy" id="332977"/>
    <lineage>
        <taxon>Bacteria</taxon>
        <taxon>Pseudomonadati</taxon>
        <taxon>Bacteroidota</taxon>
        <taxon>Sphingobacteriia</taxon>
        <taxon>Sphingobacteriales</taxon>
        <taxon>Sphingobacteriaceae</taxon>
        <taxon>Parapedobacter</taxon>
    </lineage>
</organism>